<proteinExistence type="predicted"/>
<dbReference type="InterPro" id="IPR029063">
    <property type="entry name" value="SAM-dependent_MTases_sf"/>
</dbReference>
<name>D7WB71_9CORY</name>
<keyword evidence="3" id="KW-1185">Reference proteome</keyword>
<evidence type="ECO:0000313" key="2">
    <source>
        <dbReference type="EMBL" id="EFK55102.1"/>
    </source>
</evidence>
<evidence type="ECO:0000313" key="3">
    <source>
        <dbReference type="Proteomes" id="UP000004208"/>
    </source>
</evidence>
<organism evidence="2 3">
    <name type="scientific">Corynebacterium genitalium ATCC 33030</name>
    <dbReference type="NCBI Taxonomy" id="585529"/>
    <lineage>
        <taxon>Bacteria</taxon>
        <taxon>Bacillati</taxon>
        <taxon>Actinomycetota</taxon>
        <taxon>Actinomycetes</taxon>
        <taxon>Mycobacteriales</taxon>
        <taxon>Corynebacteriaceae</taxon>
        <taxon>Corynebacterium</taxon>
    </lineage>
</organism>
<evidence type="ECO:0008006" key="4">
    <source>
        <dbReference type="Google" id="ProtNLM"/>
    </source>
</evidence>
<protein>
    <recommendedName>
        <fullName evidence="4">Methyltransferase domain protein</fullName>
    </recommendedName>
</protein>
<comment type="caution">
    <text evidence="2">The sequence shown here is derived from an EMBL/GenBank/DDBJ whole genome shotgun (WGS) entry which is preliminary data.</text>
</comment>
<sequence length="271" mass="30164">MADHAHNLRAQTGHGRPFGVITRGTTGYNRLRRSDRWTRYHPQVQSLLRAEPAPVLIDVGYGASHTTTVEWARWMRQINPSARVIGLEIDPDRVLPPRDGVTFELGGFELAGYQPHLVRAFNVLRQYDVADVEAAWASVCGRLAPGGLFIEGTCDELGRRAAWVLLSATGPESLTLAWDPEDVDKPSDVAERLPKVLIHRNVPGEPIHALLSAADAAWERSSGWAPHGPRVRWREARALLLADGWPLDPIRRRIRDNTLTVGWDIVAPSNQ</sequence>
<feature type="region of interest" description="Disordered" evidence="1">
    <location>
        <begin position="1"/>
        <end position="21"/>
    </location>
</feature>
<reference evidence="2" key="1">
    <citation type="submission" date="2010-06" db="EMBL/GenBank/DDBJ databases">
        <authorList>
            <person name="Muzny D."/>
            <person name="Qin X."/>
            <person name="Buhay C."/>
            <person name="Dugan-Rocha S."/>
            <person name="Ding Y."/>
            <person name="Chen G."/>
            <person name="Hawes A."/>
            <person name="Holder M."/>
            <person name="Jhangiani S."/>
            <person name="Johnson A."/>
            <person name="Khan Z."/>
            <person name="Li Z."/>
            <person name="Liu W."/>
            <person name="Liu X."/>
            <person name="Perez L."/>
            <person name="Shen H."/>
            <person name="Wang Q."/>
            <person name="Watt J."/>
            <person name="Xi L."/>
            <person name="Xin Y."/>
            <person name="Zhou J."/>
            <person name="Deng J."/>
            <person name="Jiang H."/>
            <person name="Liu Y."/>
            <person name="Qu J."/>
            <person name="Song X.-Z."/>
            <person name="Zhang L."/>
            <person name="Villasana D."/>
            <person name="Johnson A."/>
            <person name="Liu J."/>
            <person name="Liyanage D."/>
            <person name="Lorensuhewa L."/>
            <person name="Robinson T."/>
            <person name="Song A."/>
            <person name="Song B.-B."/>
            <person name="Dinh H."/>
            <person name="Thornton R."/>
            <person name="Coyle M."/>
            <person name="Francisco L."/>
            <person name="Jackson L."/>
            <person name="Javaid M."/>
            <person name="Korchina V."/>
            <person name="Kovar C."/>
            <person name="Mata R."/>
            <person name="Mathew T."/>
            <person name="Ngo R."/>
            <person name="Nguyen L."/>
            <person name="Nguyen N."/>
            <person name="Okwuonu G."/>
            <person name="Ongeri F."/>
            <person name="Pham C."/>
            <person name="Simmons D."/>
            <person name="Wilczek-Boney K."/>
            <person name="Hale W."/>
            <person name="Jakkamsetti A."/>
            <person name="Pham P."/>
            <person name="Ruth R."/>
            <person name="San Lucas F."/>
            <person name="Warren J."/>
            <person name="Zhang J."/>
            <person name="Zhao Z."/>
            <person name="Zhou C."/>
            <person name="Zhu D."/>
            <person name="Lee S."/>
            <person name="Bess C."/>
            <person name="Blankenburg K."/>
            <person name="Forbes L."/>
            <person name="Fu Q."/>
            <person name="Gubbala S."/>
            <person name="Hirani K."/>
            <person name="Jayaseelan J.C."/>
            <person name="Lara F."/>
            <person name="Munidasa M."/>
            <person name="Palculict T."/>
            <person name="Patil S."/>
            <person name="Pu L.-L."/>
            <person name="Saada N."/>
            <person name="Tang L."/>
            <person name="Weissenberger G."/>
            <person name="Zhu Y."/>
            <person name="Hemphill L."/>
            <person name="Shang Y."/>
            <person name="Youmans B."/>
            <person name="Ayvaz T."/>
            <person name="Ross M."/>
            <person name="Santibanez J."/>
            <person name="Aqrawi P."/>
            <person name="Gross S."/>
            <person name="Joshi V."/>
            <person name="Fowler G."/>
            <person name="Nazareth L."/>
            <person name="Reid J."/>
            <person name="Worley K."/>
            <person name="Petrosino J."/>
            <person name="Highlander S."/>
            <person name="Gibbs R."/>
        </authorList>
    </citation>
    <scope>NUCLEOTIDE SEQUENCE [LARGE SCALE GENOMIC DNA]</scope>
    <source>
        <strain evidence="2">ATCC 33030</strain>
    </source>
</reference>
<dbReference type="eggNOG" id="COG2890">
    <property type="taxonomic scope" value="Bacteria"/>
</dbReference>
<dbReference type="SUPFAM" id="SSF53335">
    <property type="entry name" value="S-adenosyl-L-methionine-dependent methyltransferases"/>
    <property type="match status" value="1"/>
</dbReference>
<dbReference type="HOGENOM" id="CLU_062591_0_0_11"/>
<dbReference type="RefSeq" id="WP_005287023.1">
    <property type="nucleotide sequence ID" value="NZ_CM000961.1"/>
</dbReference>
<gene>
    <name evidence="2" type="ORF">HMPREF0291_10360</name>
</gene>
<dbReference type="EMBL" id="ACLJ02000001">
    <property type="protein sequence ID" value="EFK55102.1"/>
    <property type="molecule type" value="Genomic_DNA"/>
</dbReference>
<evidence type="ECO:0000256" key="1">
    <source>
        <dbReference type="SAM" id="MobiDB-lite"/>
    </source>
</evidence>
<accession>D7WB71</accession>
<dbReference type="STRING" id="585529.HMPREF0291_10360"/>
<dbReference type="Proteomes" id="UP000004208">
    <property type="component" value="Unassembled WGS sequence"/>
</dbReference>
<dbReference type="AlphaFoldDB" id="D7WB71"/>
<dbReference type="OrthoDB" id="5498854at2"/>
<dbReference type="Gene3D" id="3.40.50.150">
    <property type="entry name" value="Vaccinia Virus protein VP39"/>
    <property type="match status" value="1"/>
</dbReference>